<dbReference type="AlphaFoldDB" id="A0A1C7MQB5"/>
<dbReference type="EMBL" id="LUGG01000003">
    <property type="protein sequence ID" value="OBZ77144.1"/>
    <property type="molecule type" value="Genomic_DNA"/>
</dbReference>
<dbReference type="Proteomes" id="UP000092993">
    <property type="component" value="Unassembled WGS sequence"/>
</dbReference>
<name>A0A1C7MQB5_GRIFR</name>
<organism evidence="1 2">
    <name type="scientific">Grifola frondosa</name>
    <name type="common">Maitake</name>
    <name type="synonym">Polyporus frondosus</name>
    <dbReference type="NCBI Taxonomy" id="5627"/>
    <lineage>
        <taxon>Eukaryota</taxon>
        <taxon>Fungi</taxon>
        <taxon>Dikarya</taxon>
        <taxon>Basidiomycota</taxon>
        <taxon>Agaricomycotina</taxon>
        <taxon>Agaricomycetes</taxon>
        <taxon>Polyporales</taxon>
        <taxon>Grifolaceae</taxon>
        <taxon>Grifola</taxon>
    </lineage>
</organism>
<evidence type="ECO:0000313" key="1">
    <source>
        <dbReference type="EMBL" id="OBZ77144.1"/>
    </source>
</evidence>
<protein>
    <submittedName>
        <fullName evidence="1">Uncharacterized protein</fullName>
    </submittedName>
</protein>
<comment type="caution">
    <text evidence="1">The sequence shown here is derived from an EMBL/GenBank/DDBJ whole genome shotgun (WGS) entry which is preliminary data.</text>
</comment>
<gene>
    <name evidence="1" type="ORF">A0H81_03520</name>
</gene>
<keyword evidence="2" id="KW-1185">Reference proteome</keyword>
<sequence length="131" mass="14371">MLGALPVFRFEVVGSNLLDVILHSDAFGHPDASCHLITQIRPWWVLHRDASCRGALYRQDAFRELKSLDLLPCASPYCGLPALSADATVHVPDIADSGMDMIAVLGPIFNVHVLAPVDFPEERVQECYGTV</sequence>
<accession>A0A1C7MQB5</accession>
<reference evidence="1 2" key="1">
    <citation type="submission" date="2016-03" db="EMBL/GenBank/DDBJ databases">
        <title>Whole genome sequencing of Grifola frondosa 9006-11.</title>
        <authorList>
            <person name="Min B."/>
            <person name="Park H."/>
            <person name="Kim J.-G."/>
            <person name="Cho H."/>
            <person name="Oh Y.-L."/>
            <person name="Kong W.-S."/>
            <person name="Choi I.-G."/>
        </authorList>
    </citation>
    <scope>NUCLEOTIDE SEQUENCE [LARGE SCALE GENOMIC DNA]</scope>
    <source>
        <strain evidence="1 2">9006-11</strain>
    </source>
</reference>
<proteinExistence type="predicted"/>
<evidence type="ECO:0000313" key="2">
    <source>
        <dbReference type="Proteomes" id="UP000092993"/>
    </source>
</evidence>